<dbReference type="Proteomes" id="UP000789759">
    <property type="component" value="Unassembled WGS sequence"/>
</dbReference>
<reference evidence="2" key="1">
    <citation type="submission" date="2021-06" db="EMBL/GenBank/DDBJ databases">
        <authorList>
            <person name="Kallberg Y."/>
            <person name="Tangrot J."/>
            <person name="Rosling A."/>
        </authorList>
    </citation>
    <scope>NUCLEOTIDE SEQUENCE</scope>
    <source>
        <strain evidence="2">FL966</strain>
    </source>
</reference>
<dbReference type="AlphaFoldDB" id="A0A9N9PK48"/>
<feature type="non-terminal residue" evidence="2">
    <location>
        <position position="200"/>
    </location>
</feature>
<protein>
    <submittedName>
        <fullName evidence="2">5491_t:CDS:1</fullName>
    </submittedName>
</protein>
<organism evidence="2 3">
    <name type="scientific">Cetraspora pellucida</name>
    <dbReference type="NCBI Taxonomy" id="1433469"/>
    <lineage>
        <taxon>Eukaryota</taxon>
        <taxon>Fungi</taxon>
        <taxon>Fungi incertae sedis</taxon>
        <taxon>Mucoromycota</taxon>
        <taxon>Glomeromycotina</taxon>
        <taxon>Glomeromycetes</taxon>
        <taxon>Diversisporales</taxon>
        <taxon>Gigasporaceae</taxon>
        <taxon>Cetraspora</taxon>
    </lineage>
</organism>
<keyword evidence="3" id="KW-1185">Reference proteome</keyword>
<accession>A0A9N9PK48</accession>
<proteinExistence type="predicted"/>
<name>A0A9N9PK48_9GLOM</name>
<evidence type="ECO:0000313" key="3">
    <source>
        <dbReference type="Proteomes" id="UP000789759"/>
    </source>
</evidence>
<dbReference type="EMBL" id="CAJVQA010054008">
    <property type="protein sequence ID" value="CAG8824216.1"/>
    <property type="molecule type" value="Genomic_DNA"/>
</dbReference>
<feature type="region of interest" description="Disordered" evidence="1">
    <location>
        <begin position="66"/>
        <end position="98"/>
    </location>
</feature>
<gene>
    <name evidence="2" type="ORF">CPELLU_LOCUS19971</name>
</gene>
<evidence type="ECO:0000256" key="1">
    <source>
        <dbReference type="SAM" id="MobiDB-lite"/>
    </source>
</evidence>
<sequence>MEESDNETQSVSGQNPTTILECFTTNEETNKAKCNYCTKEFSLPLNELIAKNHISKAHQDEWKTLEKNIGKTPSKKPKSVQNNRISSRSNIDDDDKENDNKFNGVWTHNPKTLVIGHKHVLVQWTEENINVKYVCENVDMSTVDGNILRYNGNCYKLTNETWPSIINYKGRFSNGKIWNEYLTESLNIKLKSYAYGGATS</sequence>
<evidence type="ECO:0000313" key="2">
    <source>
        <dbReference type="EMBL" id="CAG8824216.1"/>
    </source>
</evidence>
<dbReference type="OrthoDB" id="1600564at2759"/>
<comment type="caution">
    <text evidence="2">The sequence shown here is derived from an EMBL/GenBank/DDBJ whole genome shotgun (WGS) entry which is preliminary data.</text>
</comment>